<dbReference type="SUPFAM" id="SSF88723">
    <property type="entry name" value="PIN domain-like"/>
    <property type="match status" value="1"/>
</dbReference>
<feature type="domain" description="PIN" evidence="1">
    <location>
        <begin position="24"/>
        <end position="146"/>
    </location>
</feature>
<dbReference type="Proteomes" id="UP000034543">
    <property type="component" value="Unassembled WGS sequence"/>
</dbReference>
<dbReference type="PANTHER" id="PTHR42188:SF1">
    <property type="entry name" value="23S RRNA-SPECIFIC ENDONUCLEASE VAPC20"/>
    <property type="match status" value="1"/>
</dbReference>
<comment type="caution">
    <text evidence="2">The sequence shown here is derived from an EMBL/GenBank/DDBJ whole genome shotgun (WGS) entry which is preliminary data.</text>
</comment>
<dbReference type="InterPro" id="IPR029060">
    <property type="entry name" value="PIN-like_dom_sf"/>
</dbReference>
<dbReference type="PANTHER" id="PTHR42188">
    <property type="entry name" value="23S RRNA-SPECIFIC ENDONUCLEASE VAPC20"/>
    <property type="match status" value="1"/>
</dbReference>
<dbReference type="EMBL" id="LCFB01000017">
    <property type="protein sequence ID" value="KKS84565.1"/>
    <property type="molecule type" value="Genomic_DNA"/>
</dbReference>
<evidence type="ECO:0000313" key="2">
    <source>
        <dbReference type="EMBL" id="KKS84565.1"/>
    </source>
</evidence>
<dbReference type="InterPro" id="IPR039018">
    <property type="entry name" value="VapC20-like"/>
</dbReference>
<name>A0A0G1CFH8_9BACT</name>
<dbReference type="Pfam" id="PF01850">
    <property type="entry name" value="PIN"/>
    <property type="match status" value="1"/>
</dbReference>
<accession>A0A0G1CFH8</accession>
<dbReference type="CDD" id="cd09854">
    <property type="entry name" value="PIN_VapC-like"/>
    <property type="match status" value="1"/>
</dbReference>
<sequence>MDLRKWTNICGVRSGIKMNNPLKVIVDADAIIAQVDPNDAHHETATRISAALVNINAHVIYPVTAIAESNAYMQRVLNSGASAYGTAVVFTDPGVQVAEVNQKTLRNAVKYFAPTTSKKNTLFDCIVAAVAEEYKADAIFSFDKSYQGKGFRLTNELEDLNK</sequence>
<dbReference type="GO" id="GO:0004521">
    <property type="term" value="F:RNA endonuclease activity"/>
    <property type="evidence" value="ECO:0007669"/>
    <property type="project" value="InterPro"/>
</dbReference>
<evidence type="ECO:0000313" key="3">
    <source>
        <dbReference type="Proteomes" id="UP000034543"/>
    </source>
</evidence>
<dbReference type="Gene3D" id="3.40.50.1010">
    <property type="entry name" value="5'-nuclease"/>
    <property type="match status" value="1"/>
</dbReference>
<dbReference type="AlphaFoldDB" id="A0A0G1CFH8"/>
<dbReference type="GO" id="GO:0016075">
    <property type="term" value="P:rRNA catabolic process"/>
    <property type="evidence" value="ECO:0007669"/>
    <property type="project" value="TreeGrafter"/>
</dbReference>
<protein>
    <recommendedName>
        <fullName evidence="1">PIN domain-containing protein</fullName>
    </recommendedName>
</protein>
<reference evidence="2 3" key="1">
    <citation type="journal article" date="2015" name="Nature">
        <title>rRNA introns, odd ribosomes, and small enigmatic genomes across a large radiation of phyla.</title>
        <authorList>
            <person name="Brown C.T."/>
            <person name="Hug L.A."/>
            <person name="Thomas B.C."/>
            <person name="Sharon I."/>
            <person name="Castelle C.J."/>
            <person name="Singh A."/>
            <person name="Wilkins M.J."/>
            <person name="Williams K.H."/>
            <person name="Banfield J.F."/>
        </authorList>
    </citation>
    <scope>NUCLEOTIDE SEQUENCE [LARGE SCALE GENOMIC DNA]</scope>
</reference>
<proteinExistence type="predicted"/>
<dbReference type="InterPro" id="IPR002716">
    <property type="entry name" value="PIN_dom"/>
</dbReference>
<gene>
    <name evidence="2" type="ORF">UV59_C0017G0018</name>
</gene>
<evidence type="ECO:0000259" key="1">
    <source>
        <dbReference type="Pfam" id="PF01850"/>
    </source>
</evidence>
<organism evidence="2 3">
    <name type="scientific">Candidatus Gottesmanbacteria bacterium GW2011_GWA1_43_11</name>
    <dbReference type="NCBI Taxonomy" id="1618436"/>
    <lineage>
        <taxon>Bacteria</taxon>
        <taxon>Candidatus Gottesmaniibacteriota</taxon>
    </lineage>
</organism>